<sequence>MRTAMGGVSPRTVLIVEDQLEMRAITTAYLEHQGYRVVSAGDGVEGLRCAREVHPDLILMDISIPGLDGIEATAALKRDPATRDIPIIIVSAHPYGSVGKRARDAGCDGWLNKPCDPRRVLEEVERRVGAPN</sequence>
<feature type="domain" description="Response regulatory" evidence="3">
    <location>
        <begin position="12"/>
        <end position="128"/>
    </location>
</feature>
<dbReference type="PANTHER" id="PTHR44591">
    <property type="entry name" value="STRESS RESPONSE REGULATOR PROTEIN 1"/>
    <property type="match status" value="1"/>
</dbReference>
<accession>A0A841H6I2</accession>
<proteinExistence type="predicted"/>
<dbReference type="InterPro" id="IPR011006">
    <property type="entry name" value="CheY-like_superfamily"/>
</dbReference>
<dbReference type="EMBL" id="JACHIA010000023">
    <property type="protein sequence ID" value="MBB6073329.1"/>
    <property type="molecule type" value="Genomic_DNA"/>
</dbReference>
<comment type="caution">
    <text evidence="4">The sequence shown here is derived from an EMBL/GenBank/DDBJ whole genome shotgun (WGS) entry which is preliminary data.</text>
</comment>
<evidence type="ECO:0000259" key="3">
    <source>
        <dbReference type="PROSITE" id="PS50110"/>
    </source>
</evidence>
<dbReference type="Pfam" id="PF00072">
    <property type="entry name" value="Response_reg"/>
    <property type="match status" value="1"/>
</dbReference>
<evidence type="ECO:0000313" key="4">
    <source>
        <dbReference type="EMBL" id="MBB6073329.1"/>
    </source>
</evidence>
<reference evidence="4 5" key="1">
    <citation type="submission" date="2020-08" db="EMBL/GenBank/DDBJ databases">
        <title>Genomic Encyclopedia of Type Strains, Phase IV (KMG-IV): sequencing the most valuable type-strain genomes for metagenomic binning, comparative biology and taxonomic classification.</title>
        <authorList>
            <person name="Goeker M."/>
        </authorList>
    </citation>
    <scope>NUCLEOTIDE SEQUENCE [LARGE SCALE GENOMIC DNA]</scope>
    <source>
        <strain evidence="4 5">DSM 29007</strain>
    </source>
</reference>
<dbReference type="InterPro" id="IPR001789">
    <property type="entry name" value="Sig_transdc_resp-reg_receiver"/>
</dbReference>
<organism evidence="4 5">
    <name type="scientific">Longimicrobium terrae</name>
    <dbReference type="NCBI Taxonomy" id="1639882"/>
    <lineage>
        <taxon>Bacteria</taxon>
        <taxon>Pseudomonadati</taxon>
        <taxon>Gemmatimonadota</taxon>
        <taxon>Longimicrobiia</taxon>
        <taxon>Longimicrobiales</taxon>
        <taxon>Longimicrobiaceae</taxon>
        <taxon>Longimicrobium</taxon>
    </lineage>
</organism>
<evidence type="ECO:0000313" key="5">
    <source>
        <dbReference type="Proteomes" id="UP000582837"/>
    </source>
</evidence>
<dbReference type="RefSeq" id="WP_170032990.1">
    <property type="nucleotide sequence ID" value="NZ_JABDTL010000001.1"/>
</dbReference>
<dbReference type="Gene3D" id="3.40.50.2300">
    <property type="match status" value="1"/>
</dbReference>
<keyword evidence="1 2" id="KW-0597">Phosphoprotein</keyword>
<dbReference type="PANTHER" id="PTHR44591:SF23">
    <property type="entry name" value="CHEY SUBFAMILY"/>
    <property type="match status" value="1"/>
</dbReference>
<protein>
    <submittedName>
        <fullName evidence="4">CheY-like chemotaxis protein</fullName>
    </submittedName>
</protein>
<keyword evidence="5" id="KW-1185">Reference proteome</keyword>
<evidence type="ECO:0000256" key="1">
    <source>
        <dbReference type="ARBA" id="ARBA00022553"/>
    </source>
</evidence>
<gene>
    <name evidence="4" type="ORF">HNQ61_004996</name>
</gene>
<feature type="modified residue" description="4-aspartylphosphate" evidence="2">
    <location>
        <position position="61"/>
    </location>
</feature>
<dbReference type="PROSITE" id="PS50110">
    <property type="entry name" value="RESPONSE_REGULATORY"/>
    <property type="match status" value="1"/>
</dbReference>
<dbReference type="Proteomes" id="UP000582837">
    <property type="component" value="Unassembled WGS sequence"/>
</dbReference>
<dbReference type="AlphaFoldDB" id="A0A841H6I2"/>
<dbReference type="GO" id="GO:0000160">
    <property type="term" value="P:phosphorelay signal transduction system"/>
    <property type="evidence" value="ECO:0007669"/>
    <property type="project" value="InterPro"/>
</dbReference>
<dbReference type="SMART" id="SM00448">
    <property type="entry name" value="REC"/>
    <property type="match status" value="1"/>
</dbReference>
<evidence type="ECO:0000256" key="2">
    <source>
        <dbReference type="PROSITE-ProRule" id="PRU00169"/>
    </source>
</evidence>
<dbReference type="InterPro" id="IPR050595">
    <property type="entry name" value="Bact_response_regulator"/>
</dbReference>
<name>A0A841H6I2_9BACT</name>
<dbReference type="SUPFAM" id="SSF52172">
    <property type="entry name" value="CheY-like"/>
    <property type="match status" value="1"/>
</dbReference>